<dbReference type="InterPro" id="IPR016431">
    <property type="entry name" value="Pyrv-formate_lyase-activ_prd"/>
</dbReference>
<dbReference type="InterPro" id="IPR027596">
    <property type="entry name" value="AmmeMemoSam_rS"/>
</dbReference>
<comment type="cofactor">
    <cofactor evidence="6">
        <name>[4Fe-4S] cluster</name>
        <dbReference type="ChEBI" id="CHEBI:49883"/>
    </cofactor>
    <text evidence="6">Binds 1 [4Fe-4S] cluster. The cluster is coordinated with 3 cysteines and an exchangeable S-adenosyl-L-methionine.</text>
</comment>
<dbReference type="EMBL" id="MCIB01000002">
    <property type="protein sequence ID" value="RKD34152.1"/>
    <property type="molecule type" value="Genomic_DNA"/>
</dbReference>
<dbReference type="PROSITE" id="PS51918">
    <property type="entry name" value="RADICAL_SAM"/>
    <property type="match status" value="1"/>
</dbReference>
<protein>
    <submittedName>
        <fullName evidence="8">AmmeMemoRadiSam system radical SAM enzyme</fullName>
    </submittedName>
</protein>
<dbReference type="InterPro" id="IPR013785">
    <property type="entry name" value="Aldolase_TIM"/>
</dbReference>
<comment type="caution">
    <text evidence="8">The sequence shown here is derived from an EMBL/GenBank/DDBJ whole genome shotgun (WGS) entry which is preliminary data.</text>
</comment>
<dbReference type="CDD" id="cd01335">
    <property type="entry name" value="Radical_SAM"/>
    <property type="match status" value="1"/>
</dbReference>
<proteinExistence type="predicted"/>
<keyword evidence="1" id="KW-0004">4Fe-4S</keyword>
<evidence type="ECO:0000256" key="5">
    <source>
        <dbReference type="ARBA" id="ARBA00023014"/>
    </source>
</evidence>
<sequence length="328" mass="37905">MKLKKEAFFYEKLENNRVKCYLCPHGCNIREGNIGICRVRKNDNGKLYTLNYGQITSYAYDPIEKKPLYHFYPGKNIFSIGSFGCNLKCSFCQNWQIAHETPPAQWAKPKDLITLANRNNSIGIAYTYNEPSIWYEFVLETANEAKKNNLKNVLVTNGYIQEEPLKKLLPYIDAMNIDVKSFSNKYYKELCGGELEPVLRTVEIANKSVLVEITTLIVQDENDDLENLEKLFKWISSIDKEIPLHLTRYYPSYKLKNEATKIETIVKAKDIAKKYLDYVYIGNVWGVDRNTYCPNCKALIVDRTTEGKVVDLEGEKCKECGYKINIVN</sequence>
<dbReference type="GO" id="GO:0051539">
    <property type="term" value="F:4 iron, 4 sulfur cluster binding"/>
    <property type="evidence" value="ECO:0007669"/>
    <property type="project" value="UniProtKB-KW"/>
</dbReference>
<evidence type="ECO:0000313" key="9">
    <source>
        <dbReference type="Proteomes" id="UP000284177"/>
    </source>
</evidence>
<evidence type="ECO:0000256" key="6">
    <source>
        <dbReference type="PIRSR" id="PIRSR004869-50"/>
    </source>
</evidence>
<dbReference type="NCBIfam" id="TIGR04337">
    <property type="entry name" value="AmmeMemoSam_rS"/>
    <property type="match status" value="1"/>
</dbReference>
<dbReference type="PANTHER" id="PTHR30352:SF5">
    <property type="entry name" value="PYRUVATE FORMATE-LYASE 1-ACTIVATING ENZYME"/>
    <property type="match status" value="1"/>
</dbReference>
<evidence type="ECO:0000256" key="2">
    <source>
        <dbReference type="ARBA" id="ARBA00022691"/>
    </source>
</evidence>
<dbReference type="GO" id="GO:0046872">
    <property type="term" value="F:metal ion binding"/>
    <property type="evidence" value="ECO:0007669"/>
    <property type="project" value="UniProtKB-KW"/>
</dbReference>
<dbReference type="PANTHER" id="PTHR30352">
    <property type="entry name" value="PYRUVATE FORMATE-LYASE-ACTIVATING ENZYME"/>
    <property type="match status" value="1"/>
</dbReference>
<evidence type="ECO:0000256" key="4">
    <source>
        <dbReference type="ARBA" id="ARBA00023004"/>
    </source>
</evidence>
<feature type="binding site" evidence="6">
    <location>
        <position position="85"/>
    </location>
    <ligand>
        <name>[4Fe-4S] cluster</name>
        <dbReference type="ChEBI" id="CHEBI:49883"/>
        <note>4Fe-4S-S-AdoMet</note>
    </ligand>
</feature>
<dbReference type="InterPro" id="IPR034457">
    <property type="entry name" value="Organic_radical-activating"/>
</dbReference>
<dbReference type="InterPro" id="IPR058240">
    <property type="entry name" value="rSAM_sf"/>
</dbReference>
<evidence type="ECO:0000313" key="8">
    <source>
        <dbReference type="EMBL" id="RKD34152.1"/>
    </source>
</evidence>
<dbReference type="Gene3D" id="3.20.20.70">
    <property type="entry name" value="Aldolase class I"/>
    <property type="match status" value="1"/>
</dbReference>
<accession>A0A419T9J5</accession>
<organism evidence="8 9">
    <name type="scientific">Thermohalobacter berrensis</name>
    <dbReference type="NCBI Taxonomy" id="99594"/>
    <lineage>
        <taxon>Bacteria</taxon>
        <taxon>Bacillati</taxon>
        <taxon>Bacillota</taxon>
        <taxon>Tissierellia</taxon>
        <taxon>Tissierellales</taxon>
        <taxon>Thermohalobacteraceae</taxon>
        <taxon>Thermohalobacter</taxon>
    </lineage>
</organism>
<evidence type="ECO:0000259" key="7">
    <source>
        <dbReference type="PROSITE" id="PS51918"/>
    </source>
</evidence>
<keyword evidence="2 6" id="KW-0949">S-adenosyl-L-methionine</keyword>
<feature type="binding site" evidence="6">
    <location>
        <position position="92"/>
    </location>
    <ligand>
        <name>[4Fe-4S] cluster</name>
        <dbReference type="ChEBI" id="CHEBI:49883"/>
        <note>4Fe-4S-S-AdoMet</note>
    </ligand>
</feature>
<dbReference type="SFLD" id="SFLDS00029">
    <property type="entry name" value="Radical_SAM"/>
    <property type="match status" value="1"/>
</dbReference>
<dbReference type="Pfam" id="PF04055">
    <property type="entry name" value="Radical_SAM"/>
    <property type="match status" value="1"/>
</dbReference>
<dbReference type="PIRSF" id="PIRSF004869">
    <property type="entry name" value="PflX_prd"/>
    <property type="match status" value="1"/>
</dbReference>
<feature type="binding site" evidence="6">
    <location>
        <position position="89"/>
    </location>
    <ligand>
        <name>[4Fe-4S] cluster</name>
        <dbReference type="ChEBI" id="CHEBI:49883"/>
        <note>4Fe-4S-S-AdoMet</note>
    </ligand>
</feature>
<dbReference type="RefSeq" id="WP_183108696.1">
    <property type="nucleotide sequence ID" value="NZ_MCIB01000002.1"/>
</dbReference>
<feature type="domain" description="Radical SAM core" evidence="7">
    <location>
        <begin position="70"/>
        <end position="288"/>
    </location>
</feature>
<evidence type="ECO:0000256" key="1">
    <source>
        <dbReference type="ARBA" id="ARBA00022485"/>
    </source>
</evidence>
<keyword evidence="5 6" id="KW-0411">Iron-sulfur</keyword>
<keyword evidence="3 6" id="KW-0479">Metal-binding</keyword>
<dbReference type="InterPro" id="IPR007197">
    <property type="entry name" value="rSAM"/>
</dbReference>
<keyword evidence="4 6" id="KW-0408">Iron</keyword>
<evidence type="ECO:0000256" key="3">
    <source>
        <dbReference type="ARBA" id="ARBA00022723"/>
    </source>
</evidence>
<dbReference type="GO" id="GO:0003824">
    <property type="term" value="F:catalytic activity"/>
    <property type="evidence" value="ECO:0007669"/>
    <property type="project" value="InterPro"/>
</dbReference>
<keyword evidence="9" id="KW-1185">Reference proteome</keyword>
<dbReference type="AlphaFoldDB" id="A0A419T9J5"/>
<name>A0A419T9J5_9FIRM</name>
<reference evidence="8 9" key="1">
    <citation type="submission" date="2016-08" db="EMBL/GenBank/DDBJ databases">
        <title>Novel Firmicutes and Novel Genomes.</title>
        <authorList>
            <person name="Poppleton D.I."/>
            <person name="Gribaldo S."/>
        </authorList>
    </citation>
    <scope>NUCLEOTIDE SEQUENCE [LARGE SCALE GENOMIC DNA]</scope>
    <source>
        <strain evidence="8 9">CTT3</strain>
    </source>
</reference>
<dbReference type="SUPFAM" id="SSF102114">
    <property type="entry name" value="Radical SAM enzymes"/>
    <property type="match status" value="1"/>
</dbReference>
<gene>
    <name evidence="8" type="ORF">BET03_07630</name>
</gene>
<dbReference type="SFLD" id="SFLDG01101">
    <property type="entry name" value="Uncharacterised_Radical_SAM_Su"/>
    <property type="match status" value="1"/>
</dbReference>
<dbReference type="Proteomes" id="UP000284177">
    <property type="component" value="Unassembled WGS sequence"/>
</dbReference>